<dbReference type="EMBL" id="KN837274">
    <property type="protein sequence ID" value="KIJ29830.1"/>
    <property type="molecule type" value="Genomic_DNA"/>
</dbReference>
<accession>A0A0C9UXF3</accession>
<organism evidence="1 2">
    <name type="scientific">Sphaerobolus stellatus (strain SS14)</name>
    <dbReference type="NCBI Taxonomy" id="990650"/>
    <lineage>
        <taxon>Eukaryota</taxon>
        <taxon>Fungi</taxon>
        <taxon>Dikarya</taxon>
        <taxon>Basidiomycota</taxon>
        <taxon>Agaricomycotina</taxon>
        <taxon>Agaricomycetes</taxon>
        <taxon>Phallomycetidae</taxon>
        <taxon>Geastrales</taxon>
        <taxon>Sphaerobolaceae</taxon>
        <taxon>Sphaerobolus</taxon>
    </lineage>
</organism>
<protein>
    <submittedName>
        <fullName evidence="1">Unplaced genomic scaffold SPHSTscaffold_199, whole genome shotgun sequence</fullName>
    </submittedName>
</protein>
<keyword evidence="2" id="KW-1185">Reference proteome</keyword>
<reference evidence="1 2" key="1">
    <citation type="submission" date="2014-06" db="EMBL/GenBank/DDBJ databases">
        <title>Evolutionary Origins and Diversification of the Mycorrhizal Mutualists.</title>
        <authorList>
            <consortium name="DOE Joint Genome Institute"/>
            <consortium name="Mycorrhizal Genomics Consortium"/>
            <person name="Kohler A."/>
            <person name="Kuo A."/>
            <person name="Nagy L.G."/>
            <person name="Floudas D."/>
            <person name="Copeland A."/>
            <person name="Barry K.W."/>
            <person name="Cichocki N."/>
            <person name="Veneault-Fourrey C."/>
            <person name="LaButti K."/>
            <person name="Lindquist E.A."/>
            <person name="Lipzen A."/>
            <person name="Lundell T."/>
            <person name="Morin E."/>
            <person name="Murat C."/>
            <person name="Riley R."/>
            <person name="Ohm R."/>
            <person name="Sun H."/>
            <person name="Tunlid A."/>
            <person name="Henrissat B."/>
            <person name="Grigoriev I.V."/>
            <person name="Hibbett D.S."/>
            <person name="Martin F."/>
        </authorList>
    </citation>
    <scope>NUCLEOTIDE SEQUENCE [LARGE SCALE GENOMIC DNA]</scope>
    <source>
        <strain evidence="1 2">SS14</strain>
    </source>
</reference>
<evidence type="ECO:0000313" key="1">
    <source>
        <dbReference type="EMBL" id="KIJ29830.1"/>
    </source>
</evidence>
<sequence>MSSFSEDTLKSVKTFRMSFSPSRIPAMDELQTIGLFTNLDKLQILLQLPAIPSGRLYPSPASVKSLSLKKFTYEPPTFSFDEIFRALGKIRTGKIIHFGFQGFHIETTLLTGTFKKFNGLVELEFIDCRIMEGVLNGFAARNDQVDGRFYHKWLRVLRILNSNFPGDDLRQLLDEQAKGDSAGEEELLVEVKLRTNAKDTKRNALLSLKRKYPHVISM</sequence>
<evidence type="ECO:0000313" key="2">
    <source>
        <dbReference type="Proteomes" id="UP000054279"/>
    </source>
</evidence>
<dbReference type="HOGENOM" id="CLU_1267594_0_0_1"/>
<name>A0A0C9UXF3_SPHS4</name>
<gene>
    <name evidence="1" type="ORF">M422DRAFT_268701</name>
</gene>
<dbReference type="AlphaFoldDB" id="A0A0C9UXF3"/>
<dbReference type="Proteomes" id="UP000054279">
    <property type="component" value="Unassembled WGS sequence"/>
</dbReference>
<proteinExistence type="predicted"/>